<gene>
    <name evidence="2" type="ORF">N7515_002695</name>
</gene>
<dbReference type="RefSeq" id="XP_056525552.1">
    <property type="nucleotide sequence ID" value="XM_056663439.1"/>
</dbReference>
<dbReference type="Proteomes" id="UP001149079">
    <property type="component" value="Unassembled WGS sequence"/>
</dbReference>
<dbReference type="EMBL" id="JAPQKL010000002">
    <property type="protein sequence ID" value="KAJ5143908.1"/>
    <property type="molecule type" value="Genomic_DNA"/>
</dbReference>
<protein>
    <recommendedName>
        <fullName evidence="4">Transmembrane protein</fullName>
    </recommendedName>
</protein>
<dbReference type="OrthoDB" id="4506934at2759"/>
<accession>A0A9W9HC38</accession>
<keyword evidence="3" id="KW-1185">Reference proteome</keyword>
<proteinExistence type="predicted"/>
<evidence type="ECO:0000256" key="1">
    <source>
        <dbReference type="SAM" id="Phobius"/>
    </source>
</evidence>
<dbReference type="GeneID" id="81402609"/>
<name>A0A9W9HC38_9EURO</name>
<evidence type="ECO:0008006" key="4">
    <source>
        <dbReference type="Google" id="ProtNLM"/>
    </source>
</evidence>
<evidence type="ECO:0000313" key="3">
    <source>
        <dbReference type="Proteomes" id="UP001149079"/>
    </source>
</evidence>
<reference evidence="2" key="1">
    <citation type="submission" date="2022-11" db="EMBL/GenBank/DDBJ databases">
        <authorList>
            <person name="Petersen C."/>
        </authorList>
    </citation>
    <scope>NUCLEOTIDE SEQUENCE</scope>
    <source>
        <strain evidence="2">IBT 22155</strain>
    </source>
</reference>
<evidence type="ECO:0000313" key="2">
    <source>
        <dbReference type="EMBL" id="KAJ5143908.1"/>
    </source>
</evidence>
<sequence length="125" mass="13727">MGSATPTEAAPAYEDLFDERGATSRNGYAMVGQSEPADNLADVEQGHRHDDGPALFEITPVADSPNQHIHCKECDRQRDRRERREHARMVCGTVAITIGCIAVFLMIFGIVGLKVSANVHKKKSH</sequence>
<keyword evidence="1" id="KW-1133">Transmembrane helix</keyword>
<keyword evidence="1" id="KW-0472">Membrane</keyword>
<keyword evidence="1" id="KW-0812">Transmembrane</keyword>
<organism evidence="2 3">
    <name type="scientific">Penicillium bovifimosum</name>
    <dbReference type="NCBI Taxonomy" id="126998"/>
    <lineage>
        <taxon>Eukaryota</taxon>
        <taxon>Fungi</taxon>
        <taxon>Dikarya</taxon>
        <taxon>Ascomycota</taxon>
        <taxon>Pezizomycotina</taxon>
        <taxon>Eurotiomycetes</taxon>
        <taxon>Eurotiomycetidae</taxon>
        <taxon>Eurotiales</taxon>
        <taxon>Aspergillaceae</taxon>
        <taxon>Penicillium</taxon>
    </lineage>
</organism>
<comment type="caution">
    <text evidence="2">The sequence shown here is derived from an EMBL/GenBank/DDBJ whole genome shotgun (WGS) entry which is preliminary data.</text>
</comment>
<feature type="transmembrane region" description="Helical" evidence="1">
    <location>
        <begin position="90"/>
        <end position="113"/>
    </location>
</feature>
<reference evidence="2" key="2">
    <citation type="journal article" date="2023" name="IMA Fungus">
        <title>Comparative genomic study of the Penicillium genus elucidates a diverse pangenome and 15 lateral gene transfer events.</title>
        <authorList>
            <person name="Petersen C."/>
            <person name="Sorensen T."/>
            <person name="Nielsen M.R."/>
            <person name="Sondergaard T.E."/>
            <person name="Sorensen J.L."/>
            <person name="Fitzpatrick D.A."/>
            <person name="Frisvad J.C."/>
            <person name="Nielsen K.L."/>
        </authorList>
    </citation>
    <scope>NUCLEOTIDE SEQUENCE</scope>
    <source>
        <strain evidence="2">IBT 22155</strain>
    </source>
</reference>
<dbReference type="AlphaFoldDB" id="A0A9W9HC38"/>